<reference evidence="2 3" key="1">
    <citation type="submission" date="2018-10" db="EMBL/GenBank/DDBJ databases">
        <title>Genomic Encyclopedia of Type Strains, Phase IV (KMG-IV): sequencing the most valuable type-strain genomes for metagenomic binning, comparative biology and taxonomic classification.</title>
        <authorList>
            <person name="Goeker M."/>
        </authorList>
    </citation>
    <scope>NUCLEOTIDE SEQUENCE [LARGE SCALE GENOMIC DNA]</scope>
    <source>
        <strain evidence="2 3">DSM 22228</strain>
    </source>
</reference>
<evidence type="ECO:0000259" key="1">
    <source>
        <dbReference type="PROSITE" id="PS51301"/>
    </source>
</evidence>
<protein>
    <submittedName>
        <fullName evidence="2">KilA domain-containing protein</fullName>
    </submittedName>
</protein>
<dbReference type="InterPro" id="IPR018004">
    <property type="entry name" value="KilA/APSES_HTH"/>
</dbReference>
<dbReference type="RefSeq" id="WP_121144219.1">
    <property type="nucleotide sequence ID" value="NZ_RBWY01000001.1"/>
</dbReference>
<feature type="domain" description="KilA-N" evidence="1">
    <location>
        <begin position="1"/>
        <end position="99"/>
    </location>
</feature>
<dbReference type="InterPro" id="IPR017880">
    <property type="entry name" value="KilA_N"/>
</dbReference>
<keyword evidence="3" id="KW-1185">Reference proteome</keyword>
<sequence>MNISILNTKINQDKKGLFCINDIHKASGGENKHKPSYWLSNQQTKELIDEIISDGGIPTSVVKGGVKQGTYVCKELVYAYAMWINAKFHLHVIRTFDKSVQEDYQRKATRELARAEYRPMTDALKYELKSNGKEPKPYDFSNEANLINRLALGMTASKFKDIHDIGKNEPIRDHLTPCQIKCITDLQRANTAFIQLGMNYEERKTKLMEMFKRNHIIPLFEEQQLLAA</sequence>
<dbReference type="OrthoDB" id="79831at2"/>
<dbReference type="PROSITE" id="PS51301">
    <property type="entry name" value="KILA_N"/>
    <property type="match status" value="1"/>
</dbReference>
<dbReference type="Pfam" id="PF04383">
    <property type="entry name" value="KilA-N"/>
    <property type="match status" value="1"/>
</dbReference>
<comment type="caution">
    <text evidence="2">The sequence shown here is derived from an EMBL/GenBank/DDBJ whole genome shotgun (WGS) entry which is preliminary data.</text>
</comment>
<dbReference type="AlphaFoldDB" id="A0A495RKL2"/>
<evidence type="ECO:0000313" key="2">
    <source>
        <dbReference type="EMBL" id="RKS87318.1"/>
    </source>
</evidence>
<name>A0A495RKL2_9GAMM</name>
<dbReference type="EMBL" id="RBWY01000001">
    <property type="protein sequence ID" value="RKS87318.1"/>
    <property type="molecule type" value="Genomic_DNA"/>
</dbReference>
<organism evidence="2 3">
    <name type="scientific">Orbus hercynius</name>
    <dbReference type="NCBI Taxonomy" id="593135"/>
    <lineage>
        <taxon>Bacteria</taxon>
        <taxon>Pseudomonadati</taxon>
        <taxon>Pseudomonadota</taxon>
        <taxon>Gammaproteobacteria</taxon>
        <taxon>Orbales</taxon>
        <taxon>Orbaceae</taxon>
        <taxon>Orbus</taxon>
    </lineage>
</organism>
<accession>A0A495RKL2</accession>
<dbReference type="SMART" id="SM01252">
    <property type="entry name" value="KilA-N"/>
    <property type="match status" value="1"/>
</dbReference>
<gene>
    <name evidence="2" type="ORF">DES39_0538</name>
</gene>
<dbReference type="Proteomes" id="UP000278542">
    <property type="component" value="Unassembled WGS sequence"/>
</dbReference>
<evidence type="ECO:0000313" key="3">
    <source>
        <dbReference type="Proteomes" id="UP000278542"/>
    </source>
</evidence>
<proteinExistence type="predicted"/>